<dbReference type="InterPro" id="IPR038152">
    <property type="entry name" value="Carbam_trans_C_sf"/>
</dbReference>
<keyword evidence="4" id="KW-0808">Transferase</keyword>
<evidence type="ECO:0000313" key="4">
    <source>
        <dbReference type="EMBL" id="AAX84921.1"/>
    </source>
</evidence>
<evidence type="ECO:0000259" key="3">
    <source>
        <dbReference type="Pfam" id="PF16861"/>
    </source>
</evidence>
<dbReference type="KEGG" id="vg:5076569"/>
<dbReference type="InterPro" id="IPR051338">
    <property type="entry name" value="NodU/CmcH_Carbamoyltrnsfr"/>
</dbReference>
<accession>Q52PN7</accession>
<dbReference type="CDD" id="cd24100">
    <property type="entry name" value="ASKHA_NBD_MJ1051-like_N"/>
    <property type="match status" value="1"/>
</dbReference>
<dbReference type="InterPro" id="IPR031730">
    <property type="entry name" value="Carbam_trans_C"/>
</dbReference>
<reference evidence="4 5" key="1">
    <citation type="submission" date="2005-03" db="EMBL/GenBank/DDBJ databases">
        <title>Sequencing of bacteriophage Xp15 from Xanthomonas campestris pv. pelargonii and identification of the lysis genes.</title>
        <authorList>
            <person name="Ramadugu C."/>
            <person name="Gabriel D.W."/>
        </authorList>
    </citation>
    <scope>NUCLEOTIDE SEQUENCE [LARGE SCALE GENOMIC DNA]</scope>
</reference>
<keyword evidence="5" id="KW-1185">Reference proteome</keyword>
<organism evidence="4 5">
    <name type="scientific">Xanthomonas phage Xp15</name>
    <dbReference type="NCBI Taxonomy" id="322855"/>
    <lineage>
        <taxon>Viruses</taxon>
        <taxon>Duplodnaviria</taxon>
        <taxon>Heunggongvirae</taxon>
        <taxon>Uroviricota</taxon>
        <taxon>Caudoviricetes</taxon>
        <taxon>Alachuavirus</taxon>
        <taxon>Alachuavirus Xp15</taxon>
    </lineage>
</organism>
<dbReference type="GeneID" id="5076569"/>
<dbReference type="PANTHER" id="PTHR34847:SF1">
    <property type="entry name" value="NODULATION PROTEIN U"/>
    <property type="match status" value="1"/>
</dbReference>
<evidence type="ECO:0000256" key="1">
    <source>
        <dbReference type="ARBA" id="ARBA00006129"/>
    </source>
</evidence>
<dbReference type="PANTHER" id="PTHR34847">
    <property type="entry name" value="NODULATION PROTEIN U"/>
    <property type="match status" value="1"/>
</dbReference>
<dbReference type="Pfam" id="PF02543">
    <property type="entry name" value="Carbam_trans_N"/>
    <property type="match status" value="1"/>
</dbReference>
<feature type="domain" description="Carbamoyltransferase C-terminal" evidence="3">
    <location>
        <begin position="380"/>
        <end position="531"/>
    </location>
</feature>
<dbReference type="Gene3D" id="3.90.870.20">
    <property type="entry name" value="Carbamoyltransferase, C-terminal domain"/>
    <property type="match status" value="1"/>
</dbReference>
<name>Q52PN7_9CAUD</name>
<dbReference type="GO" id="GO:0016740">
    <property type="term" value="F:transferase activity"/>
    <property type="evidence" value="ECO:0007669"/>
    <property type="project" value="UniProtKB-KW"/>
</dbReference>
<sequence>MTYALAISLGHNSSAILIQDGVVLAGYEEERFSGVKSDSKFPYQSILELKRRFDLPSDTDSFVGHWFLDAQLPAPNKYWDPDFLRSHFPNGSIDSLNADFTHHDSHLASAMVFAGEEWSDKSYTAVVADGFGSYGECLTIYAVTGQSYSVKHRVFGFEKSLGMLYQYATAFMGMKMHNHEYKMLAYEVHIGEVLDVDQIDRLDHMVKTQASHYLKMFQSNKITNEFDPVTEISALPNVQEKINDLLSKVLVDLGMAEAANSDDRTKRIIISYFVQHVVEAVMVTMVQMYNDRSNLLVVGGLFYNVKLNHLLANSIKGQLCVMPLAGDQGAALGVYQAYHGDLTWPEHLFWGDRNLDPLEFINVPGMVVVTESQAFAEIASYISTHGWVNVVRGAMEFGPRSLCHTATLSLPHAQFAEEINFANDRTAEMPMAPVMTLDQARDCFYDIDKIHKSAEYMIVARQYQAGVGSQLSGAAHWYPKEKVFTGRPQITRDPLMVSLLEEFGPLINTSFNYHGVPIVRSPEQIIDTHRKQYERNPKVLTIIVVKD</sequence>
<protein>
    <submittedName>
        <fullName evidence="4">Putative cabamoyl transferase</fullName>
    </submittedName>
</protein>
<dbReference type="RefSeq" id="YP_239307.1">
    <property type="nucleotide sequence ID" value="NC_007024.1"/>
</dbReference>
<evidence type="ECO:0000259" key="2">
    <source>
        <dbReference type="Pfam" id="PF02543"/>
    </source>
</evidence>
<dbReference type="InterPro" id="IPR003696">
    <property type="entry name" value="Carbtransf_dom"/>
</dbReference>
<comment type="similarity">
    <text evidence="1">Belongs to the NodU/CmcH family.</text>
</comment>
<feature type="domain" description="Carbamoyltransferase" evidence="2">
    <location>
        <begin position="101"/>
        <end position="333"/>
    </location>
</feature>
<dbReference type="Pfam" id="PF16861">
    <property type="entry name" value="Carbam_trans_C"/>
    <property type="match status" value="1"/>
</dbReference>
<dbReference type="Gene3D" id="3.30.420.40">
    <property type="match status" value="2"/>
</dbReference>
<evidence type="ECO:0000313" key="5">
    <source>
        <dbReference type="Proteomes" id="UP000001305"/>
    </source>
</evidence>
<dbReference type="EMBL" id="AY986977">
    <property type="protein sequence ID" value="AAX84921.1"/>
    <property type="molecule type" value="Genomic_DNA"/>
</dbReference>
<dbReference type="Proteomes" id="UP000001305">
    <property type="component" value="Segment"/>
</dbReference>
<proteinExistence type="inferred from homology"/>